<sequence length="241" mass="27567">MTDSGSENSSSDSDSQFSEDGYISSDIEDYPDTISCKKAGRLRDALRDVSVRSAFDRTPHEFVPEGEVEKLIHKKSVIRGCLQSERGDKYTHLVDYIFGHARKAFAVATFAKINSHKAMKWFMKKKLGDKDLPIVNEKPDWTKSWRNDFFDAQWRFFAPVFSTSIHSHDIEKAQILPVVAMPHVAGQGAFGEVSQFLVHRAHVRPLEKDTHFAVKEIKPTKDTQEVAEHWEKEVKALRMMN</sequence>
<dbReference type="Gene3D" id="3.30.200.20">
    <property type="entry name" value="Phosphorylase Kinase, domain 1"/>
    <property type="match status" value="1"/>
</dbReference>
<comment type="caution">
    <text evidence="2">The sequence shown here is derived from an EMBL/GenBank/DDBJ whole genome shotgun (WGS) entry which is preliminary data.</text>
</comment>
<proteinExistence type="predicted"/>
<feature type="compositionally biased region" description="Low complexity" evidence="1">
    <location>
        <begin position="1"/>
        <end position="21"/>
    </location>
</feature>
<accession>A0A9W8WR73</accession>
<dbReference type="OrthoDB" id="3692296at2759"/>
<feature type="region of interest" description="Disordered" evidence="1">
    <location>
        <begin position="1"/>
        <end position="30"/>
    </location>
</feature>
<evidence type="ECO:0000313" key="2">
    <source>
        <dbReference type="EMBL" id="KAJ4330482.1"/>
    </source>
</evidence>
<keyword evidence="3" id="KW-1185">Reference proteome</keyword>
<dbReference type="AlphaFoldDB" id="A0A9W8WR73"/>
<protein>
    <submittedName>
        <fullName evidence="2">Uncharacterized protein</fullName>
    </submittedName>
</protein>
<dbReference type="Proteomes" id="UP001140562">
    <property type="component" value="Unassembled WGS sequence"/>
</dbReference>
<evidence type="ECO:0000313" key="3">
    <source>
        <dbReference type="Proteomes" id="UP001140562"/>
    </source>
</evidence>
<reference evidence="2" key="1">
    <citation type="submission" date="2022-10" db="EMBL/GenBank/DDBJ databases">
        <title>Tapping the CABI collections for fungal endophytes: first genome assemblies for Collariella, Neodidymelliopsis, Ascochyta clinopodiicola, Didymella pomorum, Didymosphaeria variabile, Neocosmospora piperis and Neocucurbitaria cava.</title>
        <authorList>
            <person name="Hill R."/>
        </authorList>
    </citation>
    <scope>NUCLEOTIDE SEQUENCE</scope>
    <source>
        <strain evidence="2">IMI 360193</strain>
    </source>
</reference>
<organism evidence="2 3">
    <name type="scientific">Didymella glomerata</name>
    <dbReference type="NCBI Taxonomy" id="749621"/>
    <lineage>
        <taxon>Eukaryota</taxon>
        <taxon>Fungi</taxon>
        <taxon>Dikarya</taxon>
        <taxon>Ascomycota</taxon>
        <taxon>Pezizomycotina</taxon>
        <taxon>Dothideomycetes</taxon>
        <taxon>Pleosporomycetidae</taxon>
        <taxon>Pleosporales</taxon>
        <taxon>Pleosporineae</taxon>
        <taxon>Didymellaceae</taxon>
        <taxon>Didymella</taxon>
    </lineage>
</organism>
<name>A0A9W8WR73_9PLEO</name>
<dbReference type="EMBL" id="JAPEUV010000195">
    <property type="protein sequence ID" value="KAJ4330482.1"/>
    <property type="molecule type" value="Genomic_DNA"/>
</dbReference>
<evidence type="ECO:0000256" key="1">
    <source>
        <dbReference type="SAM" id="MobiDB-lite"/>
    </source>
</evidence>
<gene>
    <name evidence="2" type="ORF">N0V87_009960</name>
</gene>